<dbReference type="Proteomes" id="UP001365781">
    <property type="component" value="Unassembled WGS sequence"/>
</dbReference>
<keyword evidence="2" id="KW-1185">Reference proteome</keyword>
<dbReference type="EMBL" id="JBBAYM010000025">
    <property type="protein sequence ID" value="MEI5613855.1"/>
    <property type="molecule type" value="Genomic_DNA"/>
</dbReference>
<protein>
    <recommendedName>
        <fullName evidence="3">Alpha-amylase</fullName>
    </recommendedName>
</protein>
<evidence type="ECO:0000313" key="1">
    <source>
        <dbReference type="EMBL" id="MEI5613855.1"/>
    </source>
</evidence>
<comment type="caution">
    <text evidence="1">The sequence shown here is derived from an EMBL/GenBank/DDBJ whole genome shotgun (WGS) entry which is preliminary data.</text>
</comment>
<sequence>MSPLAPAPVQAVWPEAPDLTGCADSVHIAAAFAEGAVVRTLDTDGAEAVLREHADRSRVVLGLHNPTADEVLIHLPSLLPEHAEQAWHFVSGSMRTSDADGGLCVHLAPSAHVWLTAAR</sequence>
<organism evidence="1 2">
    <name type="scientific">Streptomyces brasiliscabiei</name>
    <dbReference type="NCBI Taxonomy" id="2736302"/>
    <lineage>
        <taxon>Bacteria</taxon>
        <taxon>Bacillati</taxon>
        <taxon>Actinomycetota</taxon>
        <taxon>Actinomycetes</taxon>
        <taxon>Kitasatosporales</taxon>
        <taxon>Streptomycetaceae</taxon>
        <taxon>Streptomyces</taxon>
    </lineage>
</organism>
<dbReference type="RefSeq" id="WP_336540454.1">
    <property type="nucleotide sequence ID" value="NZ_JBBAYL010000017.1"/>
</dbReference>
<evidence type="ECO:0000313" key="2">
    <source>
        <dbReference type="Proteomes" id="UP001365781"/>
    </source>
</evidence>
<name>A0ABU8GNX6_9ACTN</name>
<accession>A0ABU8GNX6</accession>
<gene>
    <name evidence="1" type="ORF">WB403_32395</name>
</gene>
<evidence type="ECO:0008006" key="3">
    <source>
        <dbReference type="Google" id="ProtNLM"/>
    </source>
</evidence>
<reference evidence="1 2" key="1">
    <citation type="submission" date="2024-03" db="EMBL/GenBank/DDBJ databases">
        <title>First Report of Pectobacterium brasiliscabiei causing potato scab in china.</title>
        <authorList>
            <person name="Handique U."/>
        </authorList>
    </citation>
    <scope>NUCLEOTIDE SEQUENCE [LARGE SCALE GENOMIC DNA]</scope>
    <source>
        <strain evidence="1 2">ZRIMU1503</strain>
    </source>
</reference>
<proteinExistence type="predicted"/>